<evidence type="ECO:0000256" key="3">
    <source>
        <dbReference type="ARBA" id="ARBA00022449"/>
    </source>
</evidence>
<evidence type="ECO:0000313" key="12">
    <source>
        <dbReference type="Proteomes" id="UP000835052"/>
    </source>
</evidence>
<dbReference type="EMBL" id="CAJGYM010000015">
    <property type="protein sequence ID" value="CAD6190402.1"/>
    <property type="molecule type" value="Genomic_DNA"/>
</dbReference>
<feature type="signal peptide" evidence="9">
    <location>
        <begin position="1"/>
        <end position="19"/>
    </location>
</feature>
<feature type="transmembrane region" description="Helical" evidence="8">
    <location>
        <begin position="195"/>
        <end position="215"/>
    </location>
</feature>
<feature type="domain" description="Sodium/calcium exchanger membrane region" evidence="10">
    <location>
        <begin position="95"/>
        <end position="238"/>
    </location>
</feature>
<feature type="transmembrane region" description="Helical" evidence="8">
    <location>
        <begin position="624"/>
        <end position="647"/>
    </location>
</feature>
<dbReference type="AlphaFoldDB" id="A0A8S1H500"/>
<feature type="transmembrane region" description="Helical" evidence="8">
    <location>
        <begin position="592"/>
        <end position="612"/>
    </location>
</feature>
<feature type="transmembrane region" description="Helical" evidence="8">
    <location>
        <begin position="426"/>
        <end position="446"/>
    </location>
</feature>
<keyword evidence="9" id="KW-0732">Signal</keyword>
<keyword evidence="7 8" id="KW-0472">Membrane</keyword>
<keyword evidence="12" id="KW-1185">Reference proteome</keyword>
<dbReference type="Gene3D" id="1.20.1420.30">
    <property type="entry name" value="NCX, central ion-binding region"/>
    <property type="match status" value="2"/>
</dbReference>
<evidence type="ECO:0000259" key="10">
    <source>
        <dbReference type="Pfam" id="PF01699"/>
    </source>
</evidence>
<comment type="caution">
    <text evidence="11">The sequence shown here is derived from an EMBL/GenBank/DDBJ whole genome shotgun (WGS) entry which is preliminary data.</text>
</comment>
<feature type="transmembrane region" description="Helical" evidence="8">
    <location>
        <begin position="221"/>
        <end position="243"/>
    </location>
</feature>
<keyword evidence="3" id="KW-0050">Antiport</keyword>
<gene>
    <name evidence="11" type="ORF">CAUJ_LOCUS6321</name>
</gene>
<dbReference type="GO" id="GO:0006874">
    <property type="term" value="P:intracellular calcium ion homeostasis"/>
    <property type="evidence" value="ECO:0007669"/>
    <property type="project" value="TreeGrafter"/>
</dbReference>
<protein>
    <recommendedName>
        <fullName evidence="10">Sodium/calcium exchanger membrane region domain-containing protein</fullName>
    </recommendedName>
</protein>
<feature type="chain" id="PRO_5035947313" description="Sodium/calcium exchanger membrane region domain-containing protein" evidence="9">
    <location>
        <begin position="20"/>
        <end position="648"/>
    </location>
</feature>
<organism evidence="11 12">
    <name type="scientific">Caenorhabditis auriculariae</name>
    <dbReference type="NCBI Taxonomy" id="2777116"/>
    <lineage>
        <taxon>Eukaryota</taxon>
        <taxon>Metazoa</taxon>
        <taxon>Ecdysozoa</taxon>
        <taxon>Nematoda</taxon>
        <taxon>Chromadorea</taxon>
        <taxon>Rhabditida</taxon>
        <taxon>Rhabditina</taxon>
        <taxon>Rhabditomorpha</taxon>
        <taxon>Rhabditoidea</taxon>
        <taxon>Rhabditidae</taxon>
        <taxon>Peloderinae</taxon>
        <taxon>Caenorhabditis</taxon>
    </lineage>
</organism>
<keyword evidence="6 8" id="KW-1133">Transmembrane helix</keyword>
<dbReference type="Proteomes" id="UP000835052">
    <property type="component" value="Unassembled WGS sequence"/>
</dbReference>
<keyword evidence="5 8" id="KW-0812">Transmembrane</keyword>
<dbReference type="InterPro" id="IPR044880">
    <property type="entry name" value="NCX_ion-bd_dom_sf"/>
</dbReference>
<feature type="domain" description="Sodium/calcium exchanger membrane region" evidence="10">
    <location>
        <begin position="490"/>
        <end position="637"/>
    </location>
</feature>
<accession>A0A8S1H500</accession>
<evidence type="ECO:0000256" key="2">
    <source>
        <dbReference type="ARBA" id="ARBA00022448"/>
    </source>
</evidence>
<feature type="transmembrane region" description="Helical" evidence="8">
    <location>
        <begin position="458"/>
        <end position="476"/>
    </location>
</feature>
<evidence type="ECO:0000256" key="4">
    <source>
        <dbReference type="ARBA" id="ARBA00022568"/>
    </source>
</evidence>
<feature type="transmembrane region" description="Helical" evidence="8">
    <location>
        <begin position="159"/>
        <end position="183"/>
    </location>
</feature>
<evidence type="ECO:0000256" key="6">
    <source>
        <dbReference type="ARBA" id="ARBA00022989"/>
    </source>
</evidence>
<evidence type="ECO:0000313" key="11">
    <source>
        <dbReference type="EMBL" id="CAD6190402.1"/>
    </source>
</evidence>
<evidence type="ECO:0000256" key="8">
    <source>
        <dbReference type="SAM" id="Phobius"/>
    </source>
</evidence>
<dbReference type="GO" id="GO:0005432">
    <property type="term" value="F:calcium:sodium antiporter activity"/>
    <property type="evidence" value="ECO:0007669"/>
    <property type="project" value="TreeGrafter"/>
</dbReference>
<name>A0A8S1H500_9PELO</name>
<keyword evidence="4" id="KW-0109">Calcium transport</keyword>
<feature type="transmembrane region" description="Helical" evidence="8">
    <location>
        <begin position="129"/>
        <end position="153"/>
    </location>
</feature>
<keyword evidence="4" id="KW-0106">Calcium</keyword>
<comment type="subcellular location">
    <subcellularLocation>
        <location evidence="1">Membrane</location>
        <topology evidence="1">Multi-pass membrane protein</topology>
    </subcellularLocation>
</comment>
<feature type="transmembrane region" description="Helical" evidence="8">
    <location>
        <begin position="488"/>
        <end position="505"/>
    </location>
</feature>
<evidence type="ECO:0000256" key="7">
    <source>
        <dbReference type="ARBA" id="ARBA00023136"/>
    </source>
</evidence>
<dbReference type="PANTHER" id="PTHR12266">
    <property type="entry name" value="NA+/CA2+ K+ INDEPENDENT EXCHANGER"/>
    <property type="match status" value="1"/>
</dbReference>
<evidence type="ECO:0000256" key="1">
    <source>
        <dbReference type="ARBA" id="ARBA00004141"/>
    </source>
</evidence>
<reference evidence="11" key="1">
    <citation type="submission" date="2020-10" db="EMBL/GenBank/DDBJ databases">
        <authorList>
            <person name="Kikuchi T."/>
        </authorList>
    </citation>
    <scope>NUCLEOTIDE SEQUENCE</scope>
    <source>
        <strain evidence="11">NKZ352</strain>
    </source>
</reference>
<feature type="transmembrane region" description="Helical" evidence="8">
    <location>
        <begin position="86"/>
        <end position="108"/>
    </location>
</feature>
<sequence length="648" mass="70830">MVAPLLVLLLACFAGPVEAGWRSSLRRPANQKTSWIANPPDCPPDGVCNTDVCNIGKNWTQEQVCCFVNCNDDACEGGGYFLWSQYVVLIVVAVIYMLVLFVMVSSAADDFFSPSVSAIVAHLKISESVAGVTFMAFGNGAPDVFGSIASVLSSPTPKAGLALGELFGGGLFVTTMVTSTIILTKPFKVEVFSTVRDLVFYLFTIAFLLFCFMFSSQVYLWMPLSMLGIYAVYVVTVVVAQAVHQKRKKRKRAETGKSLRSRAVTVIPNSTGVPEIQIISEAVGKIQGHVPELGANENYMKRASVTFSMKNGIAPFLGPVLHPLPVVTPGGEDDEAEDEEFVVVHHQVFTGAEARSRAASVAPEPRQVHTWKQLLADVADHLNPMPDPEEFREANIVFKALSVVKIIPTILFKLTIPLNETSWSKAMAMILCATCPQFLLFAVQMINLKPFDGSPGLWAYALGLSVILITLVSIFTTLGKEPKFYKEVYSYAGFLMAIAWIYLISSEVVNVVTMLGVVSKISHEVLGLTILAWSNSIGDLIADVSVVKQGYPRMAMAAAIGGPLFNLLMGFGLPFTIARARGKYIPLNINPIYRLLMLFLTISLGTTLLGVFIQRYYLRRPHAVVLMSVYATFLVFVALSETNVLVWN</sequence>
<dbReference type="InterPro" id="IPR051359">
    <property type="entry name" value="CaCA_antiporter"/>
</dbReference>
<keyword evidence="4" id="KW-0406">Ion transport</keyword>
<feature type="transmembrane region" description="Helical" evidence="8">
    <location>
        <begin position="554"/>
        <end position="577"/>
    </location>
</feature>
<dbReference type="PANTHER" id="PTHR12266:SF0">
    <property type="entry name" value="MITOCHONDRIAL SODIUM_CALCIUM EXCHANGER PROTEIN"/>
    <property type="match status" value="1"/>
</dbReference>
<evidence type="ECO:0000256" key="9">
    <source>
        <dbReference type="SAM" id="SignalP"/>
    </source>
</evidence>
<evidence type="ECO:0000256" key="5">
    <source>
        <dbReference type="ARBA" id="ARBA00022692"/>
    </source>
</evidence>
<dbReference type="Pfam" id="PF01699">
    <property type="entry name" value="Na_Ca_ex"/>
    <property type="match status" value="2"/>
</dbReference>
<dbReference type="GO" id="GO:0016020">
    <property type="term" value="C:membrane"/>
    <property type="evidence" value="ECO:0007669"/>
    <property type="project" value="UniProtKB-SubCell"/>
</dbReference>
<keyword evidence="2" id="KW-0813">Transport</keyword>
<dbReference type="InterPro" id="IPR004837">
    <property type="entry name" value="NaCa_Exmemb"/>
</dbReference>
<dbReference type="OrthoDB" id="407410at2759"/>
<proteinExistence type="predicted"/>